<reference evidence="1" key="1">
    <citation type="journal article" date="2020" name="Nat. Commun.">
        <title>Large-scale genome sequencing of mycorrhizal fungi provides insights into the early evolution of symbiotic traits.</title>
        <authorList>
            <person name="Miyauchi S."/>
            <person name="Kiss E."/>
            <person name="Kuo A."/>
            <person name="Drula E."/>
            <person name="Kohler A."/>
            <person name="Sanchez-Garcia M."/>
            <person name="Morin E."/>
            <person name="Andreopoulos B."/>
            <person name="Barry K.W."/>
            <person name="Bonito G."/>
            <person name="Buee M."/>
            <person name="Carver A."/>
            <person name="Chen C."/>
            <person name="Cichocki N."/>
            <person name="Clum A."/>
            <person name="Culley D."/>
            <person name="Crous P.W."/>
            <person name="Fauchery L."/>
            <person name="Girlanda M."/>
            <person name="Hayes R.D."/>
            <person name="Keri Z."/>
            <person name="LaButti K."/>
            <person name="Lipzen A."/>
            <person name="Lombard V."/>
            <person name="Magnuson J."/>
            <person name="Maillard F."/>
            <person name="Murat C."/>
            <person name="Nolan M."/>
            <person name="Ohm R.A."/>
            <person name="Pangilinan J."/>
            <person name="Pereira M.F."/>
            <person name="Perotto S."/>
            <person name="Peter M."/>
            <person name="Pfister S."/>
            <person name="Riley R."/>
            <person name="Sitrit Y."/>
            <person name="Stielow J.B."/>
            <person name="Szollosi G."/>
            <person name="Zifcakova L."/>
            <person name="Stursova M."/>
            <person name="Spatafora J.W."/>
            <person name="Tedersoo L."/>
            <person name="Vaario L.M."/>
            <person name="Yamada A."/>
            <person name="Yan M."/>
            <person name="Wang P."/>
            <person name="Xu J."/>
            <person name="Bruns T."/>
            <person name="Baldrian P."/>
            <person name="Vilgalys R."/>
            <person name="Dunand C."/>
            <person name="Henrissat B."/>
            <person name="Grigoriev I.V."/>
            <person name="Hibbett D."/>
            <person name="Nagy L.G."/>
            <person name="Martin F.M."/>
        </authorList>
    </citation>
    <scope>NUCLEOTIDE SEQUENCE</scope>
    <source>
        <strain evidence="1">UP504</strain>
    </source>
</reference>
<sequence length="190" mass="21711">MLVYQDMWLLGTKDPVCVRTRGMVSTLGYDGLRGLLHPIPGTESCQSCYTKGQPGVAEGYDSSDILKLQRDLRQAKKVVEKHKVVKKWEEHFSVRAELRGSIAPWMRLHEPFGDEAAIIQFRGFQIMMKLYAKVNMDADALREERKTGITSAFFFSRAYSLTKVLGSYFSVVRPRKPEVNKEKMVVSIIF</sequence>
<keyword evidence="2" id="KW-1185">Reference proteome</keyword>
<comment type="caution">
    <text evidence="1">The sequence shown here is derived from an EMBL/GenBank/DDBJ whole genome shotgun (WGS) entry which is preliminary data.</text>
</comment>
<dbReference type="EMBL" id="MU128959">
    <property type="protein sequence ID" value="KAF9514586.1"/>
    <property type="molecule type" value="Genomic_DNA"/>
</dbReference>
<gene>
    <name evidence="1" type="ORF">BS47DRAFT_1381895</name>
</gene>
<proteinExistence type="predicted"/>
<evidence type="ECO:0000313" key="2">
    <source>
        <dbReference type="Proteomes" id="UP000886523"/>
    </source>
</evidence>
<organism evidence="1 2">
    <name type="scientific">Hydnum rufescens UP504</name>
    <dbReference type="NCBI Taxonomy" id="1448309"/>
    <lineage>
        <taxon>Eukaryota</taxon>
        <taxon>Fungi</taxon>
        <taxon>Dikarya</taxon>
        <taxon>Basidiomycota</taxon>
        <taxon>Agaricomycotina</taxon>
        <taxon>Agaricomycetes</taxon>
        <taxon>Cantharellales</taxon>
        <taxon>Hydnaceae</taxon>
        <taxon>Hydnum</taxon>
    </lineage>
</organism>
<accession>A0A9P6AYX9</accession>
<dbReference type="AlphaFoldDB" id="A0A9P6AYX9"/>
<name>A0A9P6AYX9_9AGAM</name>
<dbReference type="Proteomes" id="UP000886523">
    <property type="component" value="Unassembled WGS sequence"/>
</dbReference>
<evidence type="ECO:0000313" key="1">
    <source>
        <dbReference type="EMBL" id="KAF9514586.1"/>
    </source>
</evidence>
<protein>
    <submittedName>
        <fullName evidence="1">Uncharacterized protein</fullName>
    </submittedName>
</protein>